<proteinExistence type="predicted"/>
<dbReference type="PANTHER" id="PTHR30329">
    <property type="entry name" value="STATOR ELEMENT OF FLAGELLAR MOTOR COMPLEX"/>
    <property type="match status" value="1"/>
</dbReference>
<feature type="signal peptide" evidence="5">
    <location>
        <begin position="1"/>
        <end position="26"/>
    </location>
</feature>
<evidence type="ECO:0000313" key="8">
    <source>
        <dbReference type="Proteomes" id="UP001597186"/>
    </source>
</evidence>
<dbReference type="SUPFAM" id="SSF103088">
    <property type="entry name" value="OmpA-like"/>
    <property type="match status" value="1"/>
</dbReference>
<evidence type="ECO:0000313" key="7">
    <source>
        <dbReference type="EMBL" id="MFD1509531.1"/>
    </source>
</evidence>
<evidence type="ECO:0000256" key="5">
    <source>
        <dbReference type="SAM" id="SignalP"/>
    </source>
</evidence>
<evidence type="ECO:0000256" key="2">
    <source>
        <dbReference type="ARBA" id="ARBA00023136"/>
    </source>
</evidence>
<evidence type="ECO:0000256" key="1">
    <source>
        <dbReference type="ARBA" id="ARBA00004442"/>
    </source>
</evidence>
<organism evidence="7 8">
    <name type="scientific">Lacimonas salitolerans</name>
    <dbReference type="NCBI Taxonomy" id="1323750"/>
    <lineage>
        <taxon>Bacteria</taxon>
        <taxon>Pseudomonadati</taxon>
        <taxon>Pseudomonadota</taxon>
        <taxon>Alphaproteobacteria</taxon>
        <taxon>Rhodobacterales</taxon>
        <taxon>Paracoccaceae</taxon>
        <taxon>Lacimonas</taxon>
    </lineage>
</organism>
<feature type="chain" id="PRO_5045693847" evidence="5">
    <location>
        <begin position="27"/>
        <end position="212"/>
    </location>
</feature>
<dbReference type="Gene3D" id="3.30.1330.60">
    <property type="entry name" value="OmpA-like domain"/>
    <property type="match status" value="1"/>
</dbReference>
<dbReference type="PROSITE" id="PS51257">
    <property type="entry name" value="PROKAR_LIPOPROTEIN"/>
    <property type="match status" value="1"/>
</dbReference>
<feature type="domain" description="OmpA-like" evidence="6">
    <location>
        <begin position="95"/>
        <end position="212"/>
    </location>
</feature>
<dbReference type="Pfam" id="PF13441">
    <property type="entry name" value="Gly-zipper_YMGG"/>
    <property type="match status" value="1"/>
</dbReference>
<comment type="subcellular location">
    <subcellularLocation>
        <location evidence="1">Cell outer membrane</location>
    </subcellularLocation>
</comment>
<protein>
    <submittedName>
        <fullName evidence="7">OmpA family protein</fullName>
    </submittedName>
</protein>
<sequence length="212" mass="21597">MIRASKISLSVAGAALLLTTACTVEPAENTRRGAITGGILGAVVGAATSDDGARGVIRGAAIGAAAGGGIGYALDAQEAELRRGLGNSATVTNTGDRLIVSMSQDILFATDSAVLDPGIRSELRTVAASLNKYPQSRVQVLGHTDNTGAASYNMDLSQRRAASVSAELISAGVASNRIQSIGRGEDQPVASNLSPEGRAQNRRVEIVILPTT</sequence>
<evidence type="ECO:0000259" key="6">
    <source>
        <dbReference type="PROSITE" id="PS51123"/>
    </source>
</evidence>
<dbReference type="InterPro" id="IPR050330">
    <property type="entry name" value="Bact_OuterMem_StrucFunc"/>
</dbReference>
<dbReference type="PROSITE" id="PS51123">
    <property type="entry name" value="OMPA_2"/>
    <property type="match status" value="1"/>
</dbReference>
<dbReference type="PRINTS" id="PR01021">
    <property type="entry name" value="OMPADOMAIN"/>
</dbReference>
<comment type="caution">
    <text evidence="7">The sequence shown here is derived from an EMBL/GenBank/DDBJ whole genome shotgun (WGS) entry which is preliminary data.</text>
</comment>
<keyword evidence="2 4" id="KW-0472">Membrane</keyword>
<dbReference type="EMBL" id="JBHUDD010000052">
    <property type="protein sequence ID" value="MFD1509531.1"/>
    <property type="molecule type" value="Genomic_DNA"/>
</dbReference>
<evidence type="ECO:0000256" key="4">
    <source>
        <dbReference type="PROSITE-ProRule" id="PRU00473"/>
    </source>
</evidence>
<dbReference type="CDD" id="cd07185">
    <property type="entry name" value="OmpA_C-like"/>
    <property type="match status" value="1"/>
</dbReference>
<dbReference type="Proteomes" id="UP001597186">
    <property type="component" value="Unassembled WGS sequence"/>
</dbReference>
<dbReference type="PRINTS" id="PR01023">
    <property type="entry name" value="NAFLGMOTY"/>
</dbReference>
<name>A0ABW4EFU7_9RHOB</name>
<dbReference type="InterPro" id="IPR027367">
    <property type="entry name" value="Gly-zipper_YMGG"/>
</dbReference>
<dbReference type="RefSeq" id="WP_379914788.1">
    <property type="nucleotide sequence ID" value="NZ_JBHUDD010000052.1"/>
</dbReference>
<dbReference type="InterPro" id="IPR006665">
    <property type="entry name" value="OmpA-like"/>
</dbReference>
<keyword evidence="8" id="KW-1185">Reference proteome</keyword>
<dbReference type="InterPro" id="IPR036737">
    <property type="entry name" value="OmpA-like_sf"/>
</dbReference>
<dbReference type="PANTHER" id="PTHR30329:SF21">
    <property type="entry name" value="LIPOPROTEIN YIAD-RELATED"/>
    <property type="match status" value="1"/>
</dbReference>
<evidence type="ECO:0000256" key="3">
    <source>
        <dbReference type="ARBA" id="ARBA00023237"/>
    </source>
</evidence>
<dbReference type="InterPro" id="IPR006664">
    <property type="entry name" value="OMP_bac"/>
</dbReference>
<reference evidence="8" key="1">
    <citation type="journal article" date="2019" name="Int. J. Syst. Evol. Microbiol.">
        <title>The Global Catalogue of Microorganisms (GCM) 10K type strain sequencing project: providing services to taxonomists for standard genome sequencing and annotation.</title>
        <authorList>
            <consortium name="The Broad Institute Genomics Platform"/>
            <consortium name="The Broad Institute Genome Sequencing Center for Infectious Disease"/>
            <person name="Wu L."/>
            <person name="Ma J."/>
        </authorList>
    </citation>
    <scope>NUCLEOTIDE SEQUENCE [LARGE SCALE GENOMIC DNA]</scope>
    <source>
        <strain evidence="8">CGMCC 1.12477</strain>
    </source>
</reference>
<keyword evidence="3" id="KW-0998">Cell outer membrane</keyword>
<keyword evidence="5" id="KW-0732">Signal</keyword>
<accession>A0ABW4EFU7</accession>
<dbReference type="Pfam" id="PF00691">
    <property type="entry name" value="OmpA"/>
    <property type="match status" value="1"/>
</dbReference>
<gene>
    <name evidence="7" type="ORF">ACFTOW_08965</name>
</gene>